<organism evidence="1 2">
    <name type="scientific">Clostridium gallinarum</name>
    <dbReference type="NCBI Taxonomy" id="2762246"/>
    <lineage>
        <taxon>Bacteria</taxon>
        <taxon>Bacillati</taxon>
        <taxon>Bacillota</taxon>
        <taxon>Clostridia</taxon>
        <taxon>Eubacteriales</taxon>
        <taxon>Clostridiaceae</taxon>
        <taxon>Clostridium</taxon>
    </lineage>
</organism>
<name>A0ABR8Q731_9CLOT</name>
<reference evidence="1 2" key="1">
    <citation type="submission" date="2020-08" db="EMBL/GenBank/DDBJ databases">
        <title>A Genomic Blueprint of the Chicken Gut Microbiome.</title>
        <authorList>
            <person name="Gilroy R."/>
            <person name="Ravi A."/>
            <person name="Getino M."/>
            <person name="Pursley I."/>
            <person name="Horton D.L."/>
            <person name="Alikhan N.-F."/>
            <person name="Baker D."/>
            <person name="Gharbi K."/>
            <person name="Hall N."/>
            <person name="Watson M."/>
            <person name="Adriaenssens E.M."/>
            <person name="Foster-Nyarko E."/>
            <person name="Jarju S."/>
            <person name="Secka A."/>
            <person name="Antonio M."/>
            <person name="Oren A."/>
            <person name="Chaudhuri R."/>
            <person name="La Ragione R.M."/>
            <person name="Hildebrand F."/>
            <person name="Pallen M.J."/>
        </authorList>
    </citation>
    <scope>NUCLEOTIDE SEQUENCE [LARGE SCALE GENOMIC DNA]</scope>
    <source>
        <strain evidence="1 2">Sa3CUN1</strain>
    </source>
</reference>
<dbReference type="Proteomes" id="UP000640335">
    <property type="component" value="Unassembled WGS sequence"/>
</dbReference>
<accession>A0ABR8Q731</accession>
<comment type="caution">
    <text evidence="1">The sequence shown here is derived from an EMBL/GenBank/DDBJ whole genome shotgun (WGS) entry which is preliminary data.</text>
</comment>
<evidence type="ECO:0000313" key="2">
    <source>
        <dbReference type="Proteomes" id="UP000640335"/>
    </source>
</evidence>
<gene>
    <name evidence="1" type="ORF">H9660_13845</name>
</gene>
<keyword evidence="2" id="KW-1185">Reference proteome</keyword>
<evidence type="ECO:0000313" key="1">
    <source>
        <dbReference type="EMBL" id="MBD7916228.1"/>
    </source>
</evidence>
<sequence>MARGRKASTIKVVTGRDRDLIKQLSKTGLCNSSQAKEYCGISMDRLKKLEKSGYIKTSEHIVRGENNLIIQLDKVGKDYCRQEFGITSFCAAQTNHLEHDIKLTEVYHKLDTNTQDTWKHERELIDRYYEMYPDRSGDLKTCIDAAIEVNGELIAIESIGSSYTRVEIELKQEIATSLGCSRMECF</sequence>
<proteinExistence type="predicted"/>
<protein>
    <recommendedName>
        <fullName evidence="3">Transcriptional regulator</fullName>
    </recommendedName>
</protein>
<dbReference type="EMBL" id="JACSQZ010000067">
    <property type="protein sequence ID" value="MBD7916228.1"/>
    <property type="molecule type" value="Genomic_DNA"/>
</dbReference>
<evidence type="ECO:0008006" key="3">
    <source>
        <dbReference type="Google" id="ProtNLM"/>
    </source>
</evidence>
<dbReference type="RefSeq" id="WP_191750973.1">
    <property type="nucleotide sequence ID" value="NZ_JACSQZ010000067.1"/>
</dbReference>